<evidence type="ECO:0000256" key="5">
    <source>
        <dbReference type="ARBA" id="ARBA00023049"/>
    </source>
</evidence>
<gene>
    <name evidence="8" type="ORF">GGQ99_002349</name>
</gene>
<feature type="domain" description="THIF-type NAD/FAD binding fold" evidence="6">
    <location>
        <begin position="183"/>
        <end position="314"/>
    </location>
</feature>
<keyword evidence="9" id="KW-1185">Reference proteome</keyword>
<dbReference type="InterPro" id="IPR000594">
    <property type="entry name" value="ThiF_NAD_FAD-bd"/>
</dbReference>
<dbReference type="InterPro" id="IPR028090">
    <property type="entry name" value="JAB_dom_prok"/>
</dbReference>
<name>A0ABR6L331_9HYPH</name>
<evidence type="ECO:0000259" key="7">
    <source>
        <dbReference type="Pfam" id="PF14464"/>
    </source>
</evidence>
<keyword evidence="4" id="KW-0862">Zinc</keyword>
<evidence type="ECO:0000256" key="3">
    <source>
        <dbReference type="ARBA" id="ARBA00022801"/>
    </source>
</evidence>
<evidence type="ECO:0000256" key="2">
    <source>
        <dbReference type="ARBA" id="ARBA00022723"/>
    </source>
</evidence>
<dbReference type="Proteomes" id="UP000539538">
    <property type="component" value="Unassembled WGS sequence"/>
</dbReference>
<accession>A0ABR6L331</accession>
<dbReference type="PANTHER" id="PTHR43267:SF1">
    <property type="entry name" value="TRNA THREONYLCARBAMOYLADENOSINE DEHYDRATASE"/>
    <property type="match status" value="1"/>
</dbReference>
<evidence type="ECO:0000259" key="6">
    <source>
        <dbReference type="Pfam" id="PF00899"/>
    </source>
</evidence>
<dbReference type="PANTHER" id="PTHR43267">
    <property type="entry name" value="TRNA THREONYLCARBAMOYLADENOSINE DEHYDRATASE"/>
    <property type="match status" value="1"/>
</dbReference>
<reference evidence="8 9" key="1">
    <citation type="submission" date="2020-08" db="EMBL/GenBank/DDBJ databases">
        <title>Genomic Encyclopedia of Type Strains, Phase IV (KMG-IV): sequencing the most valuable type-strain genomes for metagenomic binning, comparative biology and taxonomic classification.</title>
        <authorList>
            <person name="Goeker M."/>
        </authorList>
    </citation>
    <scope>NUCLEOTIDE SEQUENCE [LARGE SCALE GENOMIC DNA]</scope>
    <source>
        <strain evidence="8 9">DSM 7050</strain>
    </source>
</reference>
<keyword evidence="3" id="KW-0378">Hydrolase</keyword>
<dbReference type="Pfam" id="PF14464">
    <property type="entry name" value="Prok-JAB"/>
    <property type="match status" value="1"/>
</dbReference>
<keyword evidence="5" id="KW-0482">Metalloprotease</keyword>
<sequence>MKPGLTLAFAGSTHRHLVSHLHPGDGNEAAAILICSSSPGLRRRLVVRETIAVPYMACSLRAPDAVVWPGSYIEQAIDVAEPEGLTIILLHSHPGGWLDFSHVDDESDARVIPGIFEGVGGQHGSAVMTADGAVRARIYASDMSHEEVDLVTVADDEIRNWWVDGIVKGIPSGRPMAFTGAMTAELARLSAVVIGVSGTGSIVAEQLARLGFGRIVMVDPDRVEMKNLNRILNATFEDATSGRLKVEMFADAIASFRGPEVAVPIPTEIGNREAVETVAQCDVIFSCVDSQDGRQFADLIASAFLIPLFDVGVVIPTYNDGGKAAIGDVCGRIDYVHPGGSTLADRSVYTPEGLRAEYMRRVNPKAYEEELAAGYIKGVVEEAPSVITLNMRASSAVVAEFVARTFPFRQESNGLYARTIFSLAACDEDHFSEEDFERKDNRLLGRGAAEPLLGLPALRREGKDTQ</sequence>
<keyword evidence="2" id="KW-0479">Metal-binding</keyword>
<protein>
    <submittedName>
        <fullName evidence="8">Uncharacterized UPF0146 family protein</fullName>
    </submittedName>
</protein>
<dbReference type="RefSeq" id="WP_183262648.1">
    <property type="nucleotide sequence ID" value="NZ_BAAAVZ010000002.1"/>
</dbReference>
<comment type="caution">
    <text evidence="8">The sequence shown here is derived from an EMBL/GenBank/DDBJ whole genome shotgun (WGS) entry which is preliminary data.</text>
</comment>
<dbReference type="Pfam" id="PF00899">
    <property type="entry name" value="ThiF"/>
    <property type="match status" value="1"/>
</dbReference>
<dbReference type="Gene3D" id="3.40.50.720">
    <property type="entry name" value="NAD(P)-binding Rossmann-like Domain"/>
    <property type="match status" value="1"/>
</dbReference>
<evidence type="ECO:0000256" key="1">
    <source>
        <dbReference type="ARBA" id="ARBA00022670"/>
    </source>
</evidence>
<keyword evidence="1" id="KW-0645">Protease</keyword>
<evidence type="ECO:0000313" key="9">
    <source>
        <dbReference type="Proteomes" id="UP000539538"/>
    </source>
</evidence>
<dbReference type="EMBL" id="JACHOT010000002">
    <property type="protein sequence ID" value="MBB4650594.1"/>
    <property type="molecule type" value="Genomic_DNA"/>
</dbReference>
<evidence type="ECO:0000313" key="8">
    <source>
        <dbReference type="EMBL" id="MBB4650594.1"/>
    </source>
</evidence>
<feature type="domain" description="JAB" evidence="7">
    <location>
        <begin position="13"/>
        <end position="129"/>
    </location>
</feature>
<dbReference type="SUPFAM" id="SSF69572">
    <property type="entry name" value="Activating enzymes of the ubiquitin-like proteins"/>
    <property type="match status" value="1"/>
</dbReference>
<dbReference type="InterPro" id="IPR035985">
    <property type="entry name" value="Ubiquitin-activating_enz"/>
</dbReference>
<proteinExistence type="predicted"/>
<dbReference type="InterPro" id="IPR045886">
    <property type="entry name" value="ThiF/MoeB/HesA"/>
</dbReference>
<evidence type="ECO:0000256" key="4">
    <source>
        <dbReference type="ARBA" id="ARBA00022833"/>
    </source>
</evidence>
<organism evidence="8 9">
    <name type="scientific">Aminobacter niigataensis</name>
    <dbReference type="NCBI Taxonomy" id="83265"/>
    <lineage>
        <taxon>Bacteria</taxon>
        <taxon>Pseudomonadati</taxon>
        <taxon>Pseudomonadota</taxon>
        <taxon>Alphaproteobacteria</taxon>
        <taxon>Hyphomicrobiales</taxon>
        <taxon>Phyllobacteriaceae</taxon>
        <taxon>Aminobacter</taxon>
    </lineage>
</organism>